<dbReference type="Proteomes" id="UP000535890">
    <property type="component" value="Unassembled WGS sequence"/>
</dbReference>
<dbReference type="EMBL" id="JACCBN010000001">
    <property type="protein sequence ID" value="NYD35738.1"/>
    <property type="molecule type" value="Genomic_DNA"/>
</dbReference>
<gene>
    <name evidence="1" type="ORF">BJ983_001840</name>
</gene>
<reference evidence="1 2" key="1">
    <citation type="submission" date="2020-07" db="EMBL/GenBank/DDBJ databases">
        <title>Sequencing the genomes of 1000 actinobacteria strains.</title>
        <authorList>
            <person name="Klenk H.-P."/>
        </authorList>
    </citation>
    <scope>NUCLEOTIDE SEQUENCE [LARGE SCALE GENOMIC DNA]</scope>
    <source>
        <strain evidence="1 2">DSM 45772</strain>
    </source>
</reference>
<comment type="caution">
    <text evidence="1">The sequence shown here is derived from an EMBL/GenBank/DDBJ whole genome shotgun (WGS) entry which is preliminary data.</text>
</comment>
<protein>
    <submittedName>
        <fullName evidence="1">Uncharacterized protein</fullName>
    </submittedName>
</protein>
<organism evidence="1 2">
    <name type="scientific">Actinomycetospora corticicola</name>
    <dbReference type="NCBI Taxonomy" id="663602"/>
    <lineage>
        <taxon>Bacteria</taxon>
        <taxon>Bacillati</taxon>
        <taxon>Actinomycetota</taxon>
        <taxon>Actinomycetes</taxon>
        <taxon>Pseudonocardiales</taxon>
        <taxon>Pseudonocardiaceae</taxon>
        <taxon>Actinomycetospora</taxon>
    </lineage>
</organism>
<proteinExistence type="predicted"/>
<dbReference type="AlphaFoldDB" id="A0A7Y9J532"/>
<keyword evidence="2" id="KW-1185">Reference proteome</keyword>
<evidence type="ECO:0000313" key="1">
    <source>
        <dbReference type="EMBL" id="NYD35738.1"/>
    </source>
</evidence>
<dbReference type="RefSeq" id="WP_179793529.1">
    <property type="nucleotide sequence ID" value="NZ_BAABHP010000017.1"/>
</dbReference>
<sequence length="127" mass="13421">MSDAEAVHEGGGDGEVDAALAALVTELGSCIESLRAARDRAEELQEQRAGGADWLTAVRAEEPPLIVERISQALGSLNTVGGRWRRREATALHASGMSINEIARLFGVTRQRASVLVREQADAGEGG</sequence>
<name>A0A7Y9J532_9PSEU</name>
<evidence type="ECO:0000313" key="2">
    <source>
        <dbReference type="Proteomes" id="UP000535890"/>
    </source>
</evidence>
<accession>A0A7Y9J532</accession>